<dbReference type="OMA" id="VFWIEEP"/>
<dbReference type="eggNOG" id="ENOG502RNUM">
    <property type="taxonomic scope" value="Eukaryota"/>
</dbReference>
<name>A1CAG8_ASPCL</name>
<proteinExistence type="predicted"/>
<evidence type="ECO:0000256" key="1">
    <source>
        <dbReference type="SAM" id="MobiDB-lite"/>
    </source>
</evidence>
<protein>
    <submittedName>
        <fullName evidence="2">Uncharacterized protein</fullName>
    </submittedName>
</protein>
<dbReference type="STRING" id="344612.A1CAG8"/>
<dbReference type="EMBL" id="DS027049">
    <property type="protein sequence ID" value="EAW12736.1"/>
    <property type="molecule type" value="Genomic_DNA"/>
</dbReference>
<feature type="region of interest" description="Disordered" evidence="1">
    <location>
        <begin position="256"/>
        <end position="326"/>
    </location>
</feature>
<feature type="compositionally biased region" description="Polar residues" evidence="1">
    <location>
        <begin position="314"/>
        <end position="326"/>
    </location>
</feature>
<dbReference type="GeneID" id="4706940"/>
<sequence length="326" mass="36617">MSDDEWEYDDEDIFWIEEPDPTLADDLAEATTYDALYFDDPSLDVEDIYSDWDEMSDDYYDDDPTEERRRRVLNAIKSNENGAAQTQKSLVRQPSRQVVAGDLPRVKTDHTSFQAVVWRTLGDEKDSVDFYEPGDGEKVALLKNWREVFRNSHPVIDRLRLRKMGHLASDTDRSRPRIIDDLLQREAQKEDSSDSTSGITSLDALRETDAGSDNTLSSTPLDAESPAPPHIAKVIDSASTVLEIAHDRLKLDDLEMGDSANEVDQPLSPAKGNRKRKASESVGEGPDKAVDHSKRLKPQNHVVDKPGRGALPAQTRSSTRQKANQK</sequence>
<keyword evidence="3" id="KW-1185">Reference proteome</keyword>
<accession>A1CAG8</accession>
<dbReference type="KEGG" id="act:ACLA_011630"/>
<evidence type="ECO:0000313" key="3">
    <source>
        <dbReference type="Proteomes" id="UP000006701"/>
    </source>
</evidence>
<dbReference type="VEuPathDB" id="FungiDB:ACLA_011630"/>
<dbReference type="RefSeq" id="XP_001274162.1">
    <property type="nucleotide sequence ID" value="XM_001274161.1"/>
</dbReference>
<dbReference type="AlphaFoldDB" id="A1CAG8"/>
<organism evidence="2 3">
    <name type="scientific">Aspergillus clavatus (strain ATCC 1007 / CBS 513.65 / DSM 816 / NCTC 3887 / NRRL 1 / QM 1276 / 107)</name>
    <dbReference type="NCBI Taxonomy" id="344612"/>
    <lineage>
        <taxon>Eukaryota</taxon>
        <taxon>Fungi</taxon>
        <taxon>Dikarya</taxon>
        <taxon>Ascomycota</taxon>
        <taxon>Pezizomycotina</taxon>
        <taxon>Eurotiomycetes</taxon>
        <taxon>Eurotiomycetidae</taxon>
        <taxon>Eurotiales</taxon>
        <taxon>Aspergillaceae</taxon>
        <taxon>Aspergillus</taxon>
        <taxon>Aspergillus subgen. Fumigati</taxon>
    </lineage>
</organism>
<reference evidence="2 3" key="1">
    <citation type="journal article" date="2008" name="PLoS Genet.">
        <title>Genomic islands in the pathogenic filamentous fungus Aspergillus fumigatus.</title>
        <authorList>
            <person name="Fedorova N.D."/>
            <person name="Khaldi N."/>
            <person name="Joardar V.S."/>
            <person name="Maiti R."/>
            <person name="Amedeo P."/>
            <person name="Anderson M.J."/>
            <person name="Crabtree J."/>
            <person name="Silva J.C."/>
            <person name="Badger J.H."/>
            <person name="Albarraq A."/>
            <person name="Angiuoli S."/>
            <person name="Bussey H."/>
            <person name="Bowyer P."/>
            <person name="Cotty P.J."/>
            <person name="Dyer P.S."/>
            <person name="Egan A."/>
            <person name="Galens K."/>
            <person name="Fraser-Liggett C.M."/>
            <person name="Haas B.J."/>
            <person name="Inman J.M."/>
            <person name="Kent R."/>
            <person name="Lemieux S."/>
            <person name="Malavazi I."/>
            <person name="Orvis J."/>
            <person name="Roemer T."/>
            <person name="Ronning C.M."/>
            <person name="Sundaram J.P."/>
            <person name="Sutton G."/>
            <person name="Turner G."/>
            <person name="Venter J.C."/>
            <person name="White O.R."/>
            <person name="Whitty B.R."/>
            <person name="Youngman P."/>
            <person name="Wolfe K.H."/>
            <person name="Goldman G.H."/>
            <person name="Wortman J.R."/>
            <person name="Jiang B."/>
            <person name="Denning D.W."/>
            <person name="Nierman W.C."/>
        </authorList>
    </citation>
    <scope>NUCLEOTIDE SEQUENCE [LARGE SCALE GENOMIC DNA]</scope>
    <source>
        <strain evidence="3">ATCC 1007 / CBS 513.65 / DSM 816 / NCTC 3887 / NRRL 1</strain>
    </source>
</reference>
<dbReference type="HOGENOM" id="CLU_067588_0_0_1"/>
<feature type="compositionally biased region" description="Polar residues" evidence="1">
    <location>
        <begin position="211"/>
        <end position="220"/>
    </location>
</feature>
<dbReference type="OrthoDB" id="5372734at2759"/>
<dbReference type="Proteomes" id="UP000006701">
    <property type="component" value="Unassembled WGS sequence"/>
</dbReference>
<evidence type="ECO:0000313" key="2">
    <source>
        <dbReference type="EMBL" id="EAW12736.1"/>
    </source>
</evidence>
<feature type="region of interest" description="Disordered" evidence="1">
    <location>
        <begin position="184"/>
        <end position="229"/>
    </location>
</feature>
<gene>
    <name evidence="2" type="ORF">ACLA_011630</name>
</gene>